<organism evidence="1 2">
    <name type="scientific">Sphingopyxis fribergensis</name>
    <dbReference type="NCBI Taxonomy" id="1515612"/>
    <lineage>
        <taxon>Bacteria</taxon>
        <taxon>Pseudomonadati</taxon>
        <taxon>Pseudomonadota</taxon>
        <taxon>Alphaproteobacteria</taxon>
        <taxon>Sphingomonadales</taxon>
        <taxon>Sphingomonadaceae</taxon>
        <taxon>Sphingopyxis</taxon>
    </lineage>
</organism>
<evidence type="ECO:0000313" key="2">
    <source>
        <dbReference type="Proteomes" id="UP000030907"/>
    </source>
</evidence>
<reference evidence="1 2" key="1">
    <citation type="journal article" date="2015" name="Int. J. Syst. Evol. Microbiol.">
        <title>Description of Sphingopyxis fribergensis sp. nov. - a soil bacterium with the ability to degrade styrene and phenylacetic acid.</title>
        <authorList>
            <person name="Oelschlagel M."/>
            <person name="Ruckert C."/>
            <person name="Kalinowski J."/>
            <person name="Schmidt G."/>
            <person name="Schlomann M."/>
            <person name="Tischler D."/>
        </authorList>
    </citation>
    <scope>NUCLEOTIDE SEQUENCE [LARGE SCALE GENOMIC DNA]</scope>
    <source>
        <strain evidence="1 2">Kp5.2</strain>
    </source>
</reference>
<dbReference type="OrthoDB" id="7508443at2"/>
<protein>
    <submittedName>
        <fullName evidence="1">Uncharacterized protein</fullName>
    </submittedName>
</protein>
<evidence type="ECO:0000313" key="1">
    <source>
        <dbReference type="EMBL" id="AJA09342.1"/>
    </source>
</evidence>
<dbReference type="KEGG" id="sphk:SKP52_12235"/>
<accession>A0A0A7PN61</accession>
<name>A0A0A7PN61_9SPHN</name>
<sequence length="77" mass="8346">MSRAMNLALPEAEVKQICLSQGVSISAIEPLHSGGTRLICTTPAGAEEMRLRLRSHIIDGAVTRHRFYRPPGAQGGY</sequence>
<dbReference type="HOGENOM" id="CLU_192313_0_0_5"/>
<dbReference type="STRING" id="1515612.SKP52_12235"/>
<gene>
    <name evidence="1" type="ORF">SKP52_12235</name>
</gene>
<dbReference type="EMBL" id="CP009122">
    <property type="protein sequence ID" value="AJA09342.1"/>
    <property type="molecule type" value="Genomic_DNA"/>
</dbReference>
<keyword evidence="2" id="KW-1185">Reference proteome</keyword>
<dbReference type="AlphaFoldDB" id="A0A0A7PN61"/>
<proteinExistence type="predicted"/>
<dbReference type="Proteomes" id="UP000030907">
    <property type="component" value="Chromosome"/>
</dbReference>